<sequence length="276" mass="31203">MEISGSDGMGREFKSPDEMWKQETGDEQKKGDWYRNGVGYWQGVEASDDGVLGGYAQVNEPDIITSEGFLNTLFKEFFPDSGKNQHLVALDCGSGIGRVTKNLLIRYFNEVDLLEPVSHFLEAARENLSPGNLSVSEDHKAANFYCTPLQEFTPDAGRYDVIWIQWCIGHLADDDFVSFFERAKAGLKPGGFFVLKENLARAGFILDNEDKSITRSDVYFKKLFSRCGLHIHDMKDQEGFPIGLFPVRMYALLTEAPKRVKSSRPKRQTNRPGIIR</sequence>
<dbReference type="FunFam" id="3.40.50.150:FF:000025">
    <property type="entry name" value="N-terminal Xaa-Pro-Lys N-methyltransferase 1"/>
    <property type="match status" value="1"/>
</dbReference>
<feature type="compositionally biased region" description="Basic and acidic residues" evidence="13">
    <location>
        <begin position="9"/>
        <end position="28"/>
    </location>
</feature>
<evidence type="ECO:0000256" key="13">
    <source>
        <dbReference type="SAM" id="MobiDB-lite"/>
    </source>
</evidence>
<comment type="catalytic activity">
    <reaction evidence="9">
        <text>N-terminal L-prolyl-L-prolyl-L-lysyl-[protein] + 2 S-adenosyl-L-methionine = N-terminal N,N-dimethyl-L-prolyl-L-prolyl-L-lysyl-[protein] + 2 S-adenosyl-L-homocysteine + 2 H(+)</text>
        <dbReference type="Rhea" id="RHEA:54736"/>
        <dbReference type="Rhea" id="RHEA-COMP:13787"/>
        <dbReference type="Rhea" id="RHEA-COMP:13974"/>
        <dbReference type="ChEBI" id="CHEBI:15378"/>
        <dbReference type="ChEBI" id="CHEBI:57856"/>
        <dbReference type="ChEBI" id="CHEBI:59789"/>
        <dbReference type="ChEBI" id="CHEBI:138059"/>
        <dbReference type="ChEBI" id="CHEBI:138318"/>
        <dbReference type="EC" id="2.1.1.244"/>
    </reaction>
</comment>
<feature type="binding site" evidence="12">
    <location>
        <begin position="149"/>
        <end position="150"/>
    </location>
    <ligand>
        <name>S-adenosyl-L-methionine</name>
        <dbReference type="ChEBI" id="CHEBI:59789"/>
    </ligand>
</feature>
<dbReference type="PIRSF" id="PIRSF016958">
    <property type="entry name" value="DUF858_MeTrfase_lik"/>
    <property type="match status" value="1"/>
</dbReference>
<comment type="catalytic activity">
    <reaction evidence="10">
        <text>N-terminal L-alanyl-L-prolyl-L-lysyl-[protein] + 3 S-adenosyl-L-methionine = N-terminal N,N,N-trimethyl-L-alanyl-L-prolyl-L-lysyl-[protein] + 3 S-adenosyl-L-homocysteine + 3 H(+)</text>
        <dbReference type="Rhea" id="RHEA:54712"/>
        <dbReference type="Rhea" id="RHEA-COMP:13785"/>
        <dbReference type="Rhea" id="RHEA-COMP:13971"/>
        <dbReference type="ChEBI" id="CHEBI:15378"/>
        <dbReference type="ChEBI" id="CHEBI:57856"/>
        <dbReference type="ChEBI" id="CHEBI:59789"/>
        <dbReference type="ChEBI" id="CHEBI:138057"/>
        <dbReference type="ChEBI" id="CHEBI:138315"/>
        <dbReference type="EC" id="2.1.1.244"/>
    </reaction>
</comment>
<dbReference type="SUPFAM" id="SSF53335">
    <property type="entry name" value="S-adenosyl-L-methionine-dependent methyltransferases"/>
    <property type="match status" value="1"/>
</dbReference>
<dbReference type="CDD" id="cd02440">
    <property type="entry name" value="AdoMet_MTases"/>
    <property type="match status" value="1"/>
</dbReference>
<reference evidence="14 15" key="1">
    <citation type="journal article" date="2018" name="Mol. Plant">
        <title>The genome of Artemisia annua provides insight into the evolution of Asteraceae family and artemisinin biosynthesis.</title>
        <authorList>
            <person name="Shen Q."/>
            <person name="Zhang L."/>
            <person name="Liao Z."/>
            <person name="Wang S."/>
            <person name="Yan T."/>
            <person name="Shi P."/>
            <person name="Liu M."/>
            <person name="Fu X."/>
            <person name="Pan Q."/>
            <person name="Wang Y."/>
            <person name="Lv Z."/>
            <person name="Lu X."/>
            <person name="Zhang F."/>
            <person name="Jiang W."/>
            <person name="Ma Y."/>
            <person name="Chen M."/>
            <person name="Hao X."/>
            <person name="Li L."/>
            <person name="Tang Y."/>
            <person name="Lv G."/>
            <person name="Zhou Y."/>
            <person name="Sun X."/>
            <person name="Brodelius P.E."/>
            <person name="Rose J.K.C."/>
            <person name="Tang K."/>
        </authorList>
    </citation>
    <scope>NUCLEOTIDE SEQUENCE [LARGE SCALE GENOMIC DNA]</scope>
    <source>
        <strain evidence="15">cv. Huhao1</strain>
        <tissue evidence="14">Leaf</tissue>
    </source>
</reference>
<evidence type="ECO:0000256" key="9">
    <source>
        <dbReference type="ARBA" id="ARBA00047885"/>
    </source>
</evidence>
<evidence type="ECO:0000256" key="11">
    <source>
        <dbReference type="ARBA" id="ARBA00060050"/>
    </source>
</evidence>
<comment type="similarity">
    <text evidence="1">Belongs to the methyltransferase superfamily. NTM1 family.</text>
</comment>
<dbReference type="InterPro" id="IPR008576">
    <property type="entry name" value="MeTrfase_NTM1"/>
</dbReference>
<evidence type="ECO:0000256" key="2">
    <source>
        <dbReference type="ARBA" id="ARBA00022603"/>
    </source>
</evidence>
<evidence type="ECO:0000256" key="1">
    <source>
        <dbReference type="ARBA" id="ARBA00009059"/>
    </source>
</evidence>
<dbReference type="Proteomes" id="UP000245207">
    <property type="component" value="Unassembled WGS sequence"/>
</dbReference>
<protein>
    <recommendedName>
        <fullName evidence="6">Alpha N-terminal protein methyltransferase 1</fullName>
        <ecNumber evidence="5">2.1.1.244</ecNumber>
    </recommendedName>
    <alternativeName>
        <fullName evidence="7">X-Pro-Lys N-terminal protein methyltransferase 1</fullName>
    </alternativeName>
</protein>
<accession>A0A2U1LTU1</accession>
<proteinExistence type="inferred from homology"/>
<keyword evidence="3 14" id="KW-0808">Transferase</keyword>
<feature type="binding site" evidence="12">
    <location>
        <position position="98"/>
    </location>
    <ligand>
        <name>S-adenosyl-L-methionine</name>
        <dbReference type="ChEBI" id="CHEBI:59789"/>
    </ligand>
</feature>
<organism evidence="14 15">
    <name type="scientific">Artemisia annua</name>
    <name type="common">Sweet wormwood</name>
    <dbReference type="NCBI Taxonomy" id="35608"/>
    <lineage>
        <taxon>Eukaryota</taxon>
        <taxon>Viridiplantae</taxon>
        <taxon>Streptophyta</taxon>
        <taxon>Embryophyta</taxon>
        <taxon>Tracheophyta</taxon>
        <taxon>Spermatophyta</taxon>
        <taxon>Magnoliopsida</taxon>
        <taxon>eudicotyledons</taxon>
        <taxon>Gunneridae</taxon>
        <taxon>Pentapetalae</taxon>
        <taxon>asterids</taxon>
        <taxon>campanulids</taxon>
        <taxon>Asterales</taxon>
        <taxon>Asteraceae</taxon>
        <taxon>Asteroideae</taxon>
        <taxon>Anthemideae</taxon>
        <taxon>Artemisiinae</taxon>
        <taxon>Artemisia</taxon>
    </lineage>
</organism>
<evidence type="ECO:0000313" key="14">
    <source>
        <dbReference type="EMBL" id="PWA52407.1"/>
    </source>
</evidence>
<comment type="function">
    <text evidence="11">Alpha-N-methyltransferase that methylates the N-terminus of target proteins containing the N-terminal motif [Ala/Pro/Ser]-Pro-Lys when the initiator Met is cleaved. Specifically catalyzes mono-, di- or tri-methylation of exposed alpha-amino group of Ala or Ser residue in the [Ala/Ser]-Pro-Lys motif and mono- or di-methylation of Pro in the Pro-Pro-Lys motif.</text>
</comment>
<comment type="catalytic activity">
    <reaction evidence="8">
        <text>N-terminal L-seryl-L-prolyl-L-lysyl-[protein] + 3 S-adenosyl-L-methionine = N-terminal N,N,N-trimethyl-L-seryl-L-prolyl-L-lysyl-[protein] + 3 S-adenosyl-L-homocysteine + 3 H(+)</text>
        <dbReference type="Rhea" id="RHEA:54724"/>
        <dbReference type="Rhea" id="RHEA-COMP:13789"/>
        <dbReference type="Rhea" id="RHEA-COMP:13973"/>
        <dbReference type="ChEBI" id="CHEBI:15378"/>
        <dbReference type="ChEBI" id="CHEBI:57856"/>
        <dbReference type="ChEBI" id="CHEBI:59789"/>
        <dbReference type="ChEBI" id="CHEBI:138061"/>
        <dbReference type="ChEBI" id="CHEBI:138317"/>
        <dbReference type="EC" id="2.1.1.244"/>
    </reaction>
</comment>
<gene>
    <name evidence="14" type="ORF">CTI12_AA456250</name>
</gene>
<dbReference type="GO" id="GO:0071885">
    <property type="term" value="F:N-terminal protein N-methyltransferase activity"/>
    <property type="evidence" value="ECO:0007669"/>
    <property type="project" value="UniProtKB-EC"/>
</dbReference>
<dbReference type="STRING" id="35608.A0A2U1LTU1"/>
<dbReference type="OrthoDB" id="1298661at2759"/>
<evidence type="ECO:0000256" key="8">
    <source>
        <dbReference type="ARBA" id="ARBA00047306"/>
    </source>
</evidence>
<dbReference type="InterPro" id="IPR029063">
    <property type="entry name" value="SAM-dependent_MTases_sf"/>
</dbReference>
<feature type="binding site" evidence="12">
    <location>
        <position position="165"/>
    </location>
    <ligand>
        <name>S-adenosyl-L-methionine</name>
        <dbReference type="ChEBI" id="CHEBI:59789"/>
    </ligand>
</feature>
<evidence type="ECO:0000256" key="4">
    <source>
        <dbReference type="ARBA" id="ARBA00022691"/>
    </source>
</evidence>
<evidence type="ECO:0000256" key="12">
    <source>
        <dbReference type="PIRSR" id="PIRSR016958-1"/>
    </source>
</evidence>
<keyword evidence="4 12" id="KW-0949">S-adenosyl-L-methionine</keyword>
<dbReference type="AlphaFoldDB" id="A0A2U1LTU1"/>
<evidence type="ECO:0000256" key="3">
    <source>
        <dbReference type="ARBA" id="ARBA00022679"/>
    </source>
</evidence>
<dbReference type="Pfam" id="PF05891">
    <property type="entry name" value="Methyltransf_PK"/>
    <property type="match status" value="1"/>
</dbReference>
<name>A0A2U1LTU1_ARTAN</name>
<keyword evidence="15" id="KW-1185">Reference proteome</keyword>
<dbReference type="EC" id="2.1.1.244" evidence="5"/>
<dbReference type="PANTHER" id="PTHR12753:SF0">
    <property type="entry name" value="ALPHA N-TERMINAL PROTEIN METHYLTRANSFERASE 1"/>
    <property type="match status" value="1"/>
</dbReference>
<evidence type="ECO:0000256" key="5">
    <source>
        <dbReference type="ARBA" id="ARBA00039112"/>
    </source>
</evidence>
<dbReference type="GO" id="GO:0005737">
    <property type="term" value="C:cytoplasm"/>
    <property type="evidence" value="ECO:0007669"/>
    <property type="project" value="TreeGrafter"/>
</dbReference>
<evidence type="ECO:0000256" key="7">
    <source>
        <dbReference type="ARBA" id="ARBA00043129"/>
    </source>
</evidence>
<keyword evidence="2 14" id="KW-0489">Methyltransferase</keyword>
<evidence type="ECO:0000256" key="10">
    <source>
        <dbReference type="ARBA" id="ARBA00048167"/>
    </source>
</evidence>
<evidence type="ECO:0000313" key="15">
    <source>
        <dbReference type="Proteomes" id="UP000245207"/>
    </source>
</evidence>
<evidence type="ECO:0000256" key="6">
    <source>
        <dbReference type="ARBA" id="ARBA00039449"/>
    </source>
</evidence>
<dbReference type="PANTHER" id="PTHR12753">
    <property type="entry name" value="AD-003 - RELATED"/>
    <property type="match status" value="1"/>
</dbReference>
<dbReference type="EMBL" id="PKPP01007798">
    <property type="protein sequence ID" value="PWA52407.1"/>
    <property type="molecule type" value="Genomic_DNA"/>
</dbReference>
<dbReference type="Gene3D" id="3.40.50.150">
    <property type="entry name" value="Vaccinia Virus protein VP39"/>
    <property type="match status" value="1"/>
</dbReference>
<feature type="region of interest" description="Disordered" evidence="13">
    <location>
        <begin position="1"/>
        <end position="28"/>
    </location>
</feature>
<feature type="binding site" evidence="12">
    <location>
        <position position="93"/>
    </location>
    <ligand>
        <name>S-adenosyl-L-methionine</name>
        <dbReference type="ChEBI" id="CHEBI:59789"/>
    </ligand>
</feature>
<comment type="caution">
    <text evidence="14">The sequence shown here is derived from an EMBL/GenBank/DDBJ whole genome shotgun (WGS) entry which is preliminary data.</text>
</comment>
<dbReference type="GO" id="GO:0032259">
    <property type="term" value="P:methylation"/>
    <property type="evidence" value="ECO:0007669"/>
    <property type="project" value="UniProtKB-KW"/>
</dbReference>